<feature type="domain" description="Complex 1 LYR protein" evidence="1">
    <location>
        <begin position="92"/>
        <end position="138"/>
    </location>
</feature>
<gene>
    <name evidence="2" type="ORF">TWF102_001992</name>
</gene>
<evidence type="ECO:0000259" key="1">
    <source>
        <dbReference type="Pfam" id="PF05347"/>
    </source>
</evidence>
<dbReference type="AlphaFoldDB" id="A0A7C8IXY6"/>
<accession>A0A7C8IXY6</accession>
<dbReference type="InterPro" id="IPR008011">
    <property type="entry name" value="Complex1_LYR_dom"/>
</dbReference>
<dbReference type="EMBL" id="WIQW01000131">
    <property type="protein sequence ID" value="KAF3081039.1"/>
    <property type="molecule type" value="Genomic_DNA"/>
</dbReference>
<organism evidence="2 3">
    <name type="scientific">Orbilia oligospora</name>
    <name type="common">Nematode-trapping fungus</name>
    <name type="synonym">Arthrobotrys oligospora</name>
    <dbReference type="NCBI Taxonomy" id="2813651"/>
    <lineage>
        <taxon>Eukaryota</taxon>
        <taxon>Fungi</taxon>
        <taxon>Dikarya</taxon>
        <taxon>Ascomycota</taxon>
        <taxon>Pezizomycotina</taxon>
        <taxon>Orbiliomycetes</taxon>
        <taxon>Orbiliales</taxon>
        <taxon>Orbiliaceae</taxon>
        <taxon>Orbilia</taxon>
    </lineage>
</organism>
<comment type="caution">
    <text evidence="2">The sequence shown here is derived from an EMBL/GenBank/DDBJ whole genome shotgun (WGS) entry which is preliminary data.</text>
</comment>
<protein>
    <recommendedName>
        <fullName evidence="1">Complex 1 LYR protein domain-containing protein</fullName>
    </recommendedName>
</protein>
<dbReference type="InterPro" id="IPR045293">
    <property type="entry name" value="Complex1_LYR_LYRM2"/>
</dbReference>
<evidence type="ECO:0000313" key="2">
    <source>
        <dbReference type="EMBL" id="KAF3081039.1"/>
    </source>
</evidence>
<dbReference type="Pfam" id="PF05347">
    <property type="entry name" value="Complex1_LYR"/>
    <property type="match status" value="1"/>
</dbReference>
<name>A0A7C8IXY6_ORBOL</name>
<dbReference type="CDD" id="cd20262">
    <property type="entry name" value="Complex1_LYR_LYRM2"/>
    <property type="match status" value="1"/>
</dbReference>
<evidence type="ECO:0000313" key="3">
    <source>
        <dbReference type="Proteomes" id="UP000475325"/>
    </source>
</evidence>
<proteinExistence type="predicted"/>
<sequence>MSHCPALHWRSQNTSFFLRCAQEVLAESNVFLTTAQQPQILNYNNPPSFKTRNQGVVRGNQKSGAMIVAFRRYASSRSGAKLGLDRWIQRSRVLALWREILRTVRHIEDPATREEMRSWARHEFKRNKNVEEMVSISNFRELHGVIFAVLFEPNIMSPWVHHVESADANSLPDISKTTLPPTPAYRRYRQLYRCILSPLHPCICGRIAQASLKVLSHFCFPIRTQASRIDHDGLELTQ</sequence>
<dbReference type="Proteomes" id="UP000475325">
    <property type="component" value="Unassembled WGS sequence"/>
</dbReference>
<reference evidence="2 3" key="1">
    <citation type="submission" date="2019-06" db="EMBL/GenBank/DDBJ databases">
        <authorList>
            <person name="Palmer J.M."/>
        </authorList>
    </citation>
    <scope>NUCLEOTIDE SEQUENCE [LARGE SCALE GENOMIC DNA]</scope>
    <source>
        <strain evidence="2 3">TWF102</strain>
    </source>
</reference>